<accession>A0A344LXG1</accession>
<gene>
    <name evidence="1" type="ORF">HYN86_19235</name>
</gene>
<evidence type="ECO:0000313" key="2">
    <source>
        <dbReference type="Proteomes" id="UP000251561"/>
    </source>
</evidence>
<reference evidence="1 2" key="1">
    <citation type="submission" date="2018-06" db="EMBL/GenBank/DDBJ databases">
        <title>Genome sequencing of Flavobacterium.</title>
        <authorList>
            <person name="Baek M.-G."/>
            <person name="Yi H."/>
        </authorList>
    </citation>
    <scope>NUCLEOTIDE SEQUENCE [LARGE SCALE GENOMIC DNA]</scope>
    <source>
        <strain evidence="1 2">HYN0086</strain>
    </source>
</reference>
<dbReference type="KEGG" id="ffl:HYN86_19235"/>
<proteinExistence type="predicted"/>
<protein>
    <recommendedName>
        <fullName evidence="3">MG2 domain-containing protein</fullName>
    </recommendedName>
</protein>
<dbReference type="AlphaFoldDB" id="A0A344LXG1"/>
<name>A0A344LXG1_9FLAO</name>
<evidence type="ECO:0000313" key="1">
    <source>
        <dbReference type="EMBL" id="AXB58603.1"/>
    </source>
</evidence>
<dbReference type="RefSeq" id="WP_113679512.1">
    <property type="nucleotide sequence ID" value="NZ_CP030261.1"/>
</dbReference>
<sequence length="783" mass="90090">MKLKFITFIITICFYGIVCSQTNAVKNQEISFLQKESFLDSVIEPLQKNPLYFEKVFLHTNKTSYFIDDVVWFKAYVGDNSNKPSLKTTRLNVNLFDGKGTKIQSQQIFIHKGTGKGQLVLNDTLKTGVYYLEAATNYMRNFGDQNTFVQEINILNNTSVKQTTSKKNYDVQFFPEGGYLLENVENTIGVKSLLNGKGIDYSGRITNTKNQEVASFKSQYLGMTKCNFFYEPNETYTAIVTINDTIIKIKLPAAQQNGILLNLDNNAAEHIKLNLKTNKNSADALRNNRYKLLFHQKNNIIDYLEIQNPESLSLEIDKKNFFNGINTITLFKDNQPIAERKFYIEKETEPILALEKTKTENDSISYKLKISQLDKSINANLSTSILPLNSSNYTETNSIKSAFLLSPYIKGYIENPAYYFNTKNEKRKEYLDLLLLTQGWTQFSLKEMIAALNPVYKYDFEAGFKLKGNVSSLPANQLALLTPDNVIIDKIFLNGKKDFSFNNLLIYKGDAVKISFVNNQNEAVKPEKIHFDTLNNASDINFKIQNSHKQTTILNEDLWNDLYVSGSIKLQEITVTAKNKRYTDRKKLINKYKPLVFDIGKYFDLEIAEHFKNKDLMYFLSFDQDVKMVNWKGQETYLETGIDKEAALYIDGRYITSGELSGVSLQMSDIENIMLQPVRGNKIFQVFTTQNYKNDIVELFNQYIITDGFDKEKKYYSPIYAFNTDKYSNWTEIDWKPDLQTNNNGEIFLKVKTDPQIQGYLFSIQGFTKEGSLISESIKINKS</sequence>
<evidence type="ECO:0008006" key="3">
    <source>
        <dbReference type="Google" id="ProtNLM"/>
    </source>
</evidence>
<organism evidence="1 2">
    <name type="scientific">Flavobacterium fluviale</name>
    <dbReference type="NCBI Taxonomy" id="2249356"/>
    <lineage>
        <taxon>Bacteria</taxon>
        <taxon>Pseudomonadati</taxon>
        <taxon>Bacteroidota</taxon>
        <taxon>Flavobacteriia</taxon>
        <taxon>Flavobacteriales</taxon>
        <taxon>Flavobacteriaceae</taxon>
        <taxon>Flavobacterium</taxon>
    </lineage>
</organism>
<keyword evidence="2" id="KW-1185">Reference proteome</keyword>
<dbReference type="OrthoDB" id="679547at2"/>
<dbReference type="Proteomes" id="UP000251561">
    <property type="component" value="Chromosome"/>
</dbReference>
<dbReference type="Gene3D" id="2.60.40.1930">
    <property type="match status" value="1"/>
</dbReference>
<dbReference type="EMBL" id="CP030261">
    <property type="protein sequence ID" value="AXB58603.1"/>
    <property type="molecule type" value="Genomic_DNA"/>
</dbReference>